<comment type="caution">
    <text evidence="1">The sequence shown here is derived from an EMBL/GenBank/DDBJ whole genome shotgun (WGS) entry which is preliminary data.</text>
</comment>
<protein>
    <submittedName>
        <fullName evidence="1">DUF3037 domain-containing protein</fullName>
    </submittedName>
</protein>
<evidence type="ECO:0000313" key="2">
    <source>
        <dbReference type="Proteomes" id="UP000548582"/>
    </source>
</evidence>
<dbReference type="Proteomes" id="UP000548582">
    <property type="component" value="Unassembled WGS sequence"/>
</dbReference>
<evidence type="ECO:0000313" key="1">
    <source>
        <dbReference type="EMBL" id="NMJ40894.1"/>
    </source>
</evidence>
<reference evidence="1 2" key="1">
    <citation type="submission" date="2020-03" db="EMBL/GenBank/DDBJ databases">
        <authorList>
            <person name="Sun Q."/>
        </authorList>
    </citation>
    <scope>NUCLEOTIDE SEQUENCE [LARGE SCALE GENOMIC DNA]</scope>
    <source>
        <strain evidence="1 2">JC162</strain>
    </source>
</reference>
<organism evidence="1 2">
    <name type="scientific">Neoroseomonas marina</name>
    <dbReference type="NCBI Taxonomy" id="1232220"/>
    <lineage>
        <taxon>Bacteria</taxon>
        <taxon>Pseudomonadati</taxon>
        <taxon>Pseudomonadota</taxon>
        <taxon>Alphaproteobacteria</taxon>
        <taxon>Acetobacterales</taxon>
        <taxon>Acetobacteraceae</taxon>
        <taxon>Neoroseomonas</taxon>
    </lineage>
</organism>
<dbReference type="AlphaFoldDB" id="A0A848E8W1"/>
<keyword evidence="2" id="KW-1185">Reference proteome</keyword>
<dbReference type="RefSeq" id="WP_170053154.1">
    <property type="nucleotide sequence ID" value="NZ_JABBKX010000002.1"/>
</dbReference>
<proteinExistence type="predicted"/>
<dbReference type="InterPro" id="IPR021398">
    <property type="entry name" value="DUF3037"/>
</dbReference>
<accession>A0A848E8W1</accession>
<sequence length="291" mass="32661">MTQRPYTYTILRYVHDPRAGEALNVGVVLHVAAEQKLLVRVRSTFGRVKRAFPDLDGEAFNQALRDVERGIERVAREMQKGGLLAAAGDAAAFARRGMPEDDSALQWSPVGSGLTDDGAATLDRLYDRFVRRHDERVTRRRDDEEVWRPVREKLVARGVSVPFEEKTFAGEVDAITFQHAWKNGHWHAYEGVSLDLASQDGIIEKARRWVGHLTTVKDGVTEELKLHLIVGAPQDPTLASAYDKAVAMIRKAPLAPEVVEEAEIDDLVSRIEDDVRAHADQGEHTRVHLRH</sequence>
<name>A0A848E8W1_9PROT</name>
<dbReference type="EMBL" id="JABBKX010000002">
    <property type="protein sequence ID" value="NMJ40894.1"/>
    <property type="molecule type" value="Genomic_DNA"/>
</dbReference>
<gene>
    <name evidence="1" type="ORF">GWK16_06555</name>
</gene>
<dbReference type="Pfam" id="PF11236">
    <property type="entry name" value="DUF3037"/>
    <property type="match status" value="1"/>
</dbReference>